<dbReference type="Proteomes" id="UP001181533">
    <property type="component" value="Unassembled WGS sequence"/>
</dbReference>
<evidence type="ECO:0000313" key="3">
    <source>
        <dbReference type="EMBL" id="QKH22866.1"/>
    </source>
</evidence>
<dbReference type="EMBL" id="CP009334">
    <property type="protein sequence ID" value="AJG73932.1"/>
    <property type="molecule type" value="Genomic_DNA"/>
</dbReference>
<accession>A0A0B5NKK3</accession>
<dbReference type="Proteomes" id="UP000501107">
    <property type="component" value="Plasmid unnamed3"/>
</dbReference>
<gene>
    <name evidence="1" type="ORF">BF38_5675</name>
    <name evidence="2" type="ORF">FO599_00295</name>
    <name evidence="3" type="ORF">FOC89_02485</name>
</gene>
<geneLocation type="plasmid" evidence="3 5">
    <name>unnamed3</name>
</geneLocation>
<name>A0A0B5NKK3_BACTU</name>
<proteinExistence type="predicted"/>
<reference evidence="2" key="2">
    <citation type="submission" date="2019-07" db="EMBL/GenBank/DDBJ databases">
        <title>Phylogenomic Reclassification of ATCC Bacillus Strains and Various Taxa within the Genus Bacillus.</title>
        <authorList>
            <person name="Riojas M.A."/>
            <person name="Frank A.M."/>
            <person name="Fenn S.L."/>
            <person name="King S.P."/>
            <person name="Brower S.M."/>
            <person name="Hazbon M.H."/>
        </authorList>
    </citation>
    <scope>NUCLEOTIDE SEQUENCE</scope>
    <source>
        <strain evidence="2">ATCC 35646</strain>
    </source>
</reference>
<geneLocation type="plasmid" evidence="1 4">
    <name>2</name>
</geneLocation>
<sequence length="187" mass="21830">MSRASRYTDKDRFGLGVDWKEVPMWKAMKLWANNQTHVKCKLGETNYYFHGQESMADLEPEFISNGVWFIEERKNKMKEARKKKLESEEKKPLFFIYQNGFRQISLPPKQEGFRNFDIIQLTSCDDGCLITVEGNMEEVARELSTFVGYPIVEIYCDTNEITNYGYTLKGASIRKGNVGEKVIYLDF</sequence>
<protein>
    <submittedName>
        <fullName evidence="3">Uncharacterized protein</fullName>
    </submittedName>
</protein>
<reference evidence="3 5" key="3">
    <citation type="submission" date="2020-05" db="EMBL/GenBank/DDBJ databases">
        <title>FDA dAtabase for Regulatory Grade micrObial Sequences (FDA-ARGOS): Supporting development and validation of Infectious Disease Dx tests.</title>
        <authorList>
            <person name="Nelson B."/>
            <person name="Plummer A."/>
            <person name="Tallon L."/>
            <person name="Sadzewicz L."/>
            <person name="Zhao X."/>
            <person name="Vavikolanu K."/>
            <person name="Mehta A."/>
            <person name="Aluvathingal J."/>
            <person name="Nadendla S."/>
            <person name="Myers T."/>
            <person name="Yan Y."/>
            <person name="Sichtig H."/>
        </authorList>
    </citation>
    <scope>NUCLEOTIDE SEQUENCE [LARGE SCALE GENOMIC DNA]</scope>
    <source>
        <strain evidence="3 5">FDAARGOS_795</strain>
        <plasmid evidence="3 5">unnamed3</plasmid>
    </source>
</reference>
<dbReference type="Proteomes" id="UP000031876">
    <property type="component" value="Plasmid 2"/>
</dbReference>
<dbReference type="EMBL" id="VKQN01000001">
    <property type="protein sequence ID" value="MDR4174567.1"/>
    <property type="molecule type" value="Genomic_DNA"/>
</dbReference>
<dbReference type="EMBL" id="CP053979">
    <property type="protein sequence ID" value="QKH22866.1"/>
    <property type="molecule type" value="Genomic_DNA"/>
</dbReference>
<evidence type="ECO:0000313" key="1">
    <source>
        <dbReference type="EMBL" id="AJG73932.1"/>
    </source>
</evidence>
<evidence type="ECO:0000313" key="5">
    <source>
        <dbReference type="Proteomes" id="UP000501107"/>
    </source>
</evidence>
<dbReference type="RefSeq" id="WP_000085609.1">
    <property type="nucleotide sequence ID" value="NZ_CP009334.1"/>
</dbReference>
<evidence type="ECO:0000313" key="2">
    <source>
        <dbReference type="EMBL" id="MDR4174567.1"/>
    </source>
</evidence>
<dbReference type="AlphaFoldDB" id="A0A0B5NKK3"/>
<evidence type="ECO:0000313" key="4">
    <source>
        <dbReference type="Proteomes" id="UP000031876"/>
    </source>
</evidence>
<reference evidence="1 4" key="1">
    <citation type="journal article" date="2015" name="Genome Announc.">
        <title>Complete genome sequences for 35 biothreat assay-relevant bacillus species.</title>
        <authorList>
            <person name="Johnson S.L."/>
            <person name="Daligault H.E."/>
            <person name="Davenport K.W."/>
            <person name="Jaissle J."/>
            <person name="Frey K.G."/>
            <person name="Ladner J.T."/>
            <person name="Broomall S.M."/>
            <person name="Bishop-Lilly K.A."/>
            <person name="Bruce D.C."/>
            <person name="Gibbons H.S."/>
            <person name="Coyne S.R."/>
            <person name="Lo C.C."/>
            <person name="Meincke L."/>
            <person name="Munk A.C."/>
            <person name="Koroleva G.I."/>
            <person name="Rosenzweig C.N."/>
            <person name="Palacios G.F."/>
            <person name="Redden C.L."/>
            <person name="Minogue T.D."/>
            <person name="Chain P.S."/>
        </authorList>
    </citation>
    <scope>NUCLEOTIDE SEQUENCE [LARGE SCALE GENOMIC DNA]</scope>
    <source>
        <strain evidence="1 4">HD1011</strain>
        <plasmid evidence="1 4">2</plasmid>
    </source>
</reference>
<organism evidence="3 5">
    <name type="scientific">Bacillus thuringiensis</name>
    <dbReference type="NCBI Taxonomy" id="1428"/>
    <lineage>
        <taxon>Bacteria</taxon>
        <taxon>Bacillati</taxon>
        <taxon>Bacillota</taxon>
        <taxon>Bacilli</taxon>
        <taxon>Bacillales</taxon>
        <taxon>Bacillaceae</taxon>
        <taxon>Bacillus</taxon>
        <taxon>Bacillus cereus group</taxon>
    </lineage>
</organism>
<keyword evidence="3" id="KW-0614">Plasmid</keyword>
<dbReference type="KEGG" id="btw:BF38_5675"/>